<proteinExistence type="predicted"/>
<evidence type="ECO:0000313" key="2">
    <source>
        <dbReference type="Proteomes" id="UP000195787"/>
    </source>
</evidence>
<accession>A0A1R4GFF8</accession>
<dbReference type="RefSeq" id="WP_086992700.1">
    <property type="nucleotide sequence ID" value="NZ_FUHU01000044.1"/>
</dbReference>
<gene>
    <name evidence="1" type="ORF">CZ674_11550</name>
</gene>
<dbReference type="Proteomes" id="UP000195787">
    <property type="component" value="Unassembled WGS sequence"/>
</dbReference>
<dbReference type="GeneID" id="303173840"/>
<dbReference type="EMBL" id="FUHU01000044">
    <property type="protein sequence ID" value="SJM66889.1"/>
    <property type="molecule type" value="Genomic_DNA"/>
</dbReference>
<organism evidence="1 2">
    <name type="scientific">Agrococcus casei LMG 22410</name>
    <dbReference type="NCBI Taxonomy" id="1255656"/>
    <lineage>
        <taxon>Bacteria</taxon>
        <taxon>Bacillati</taxon>
        <taxon>Actinomycetota</taxon>
        <taxon>Actinomycetes</taxon>
        <taxon>Micrococcales</taxon>
        <taxon>Microbacteriaceae</taxon>
        <taxon>Agrococcus</taxon>
    </lineage>
</organism>
<dbReference type="AlphaFoldDB" id="A0A1R4GFF8"/>
<keyword evidence="2" id="KW-1185">Reference proteome</keyword>
<reference evidence="1 2" key="1">
    <citation type="submission" date="2017-02" db="EMBL/GenBank/DDBJ databases">
        <authorList>
            <person name="Peterson S.W."/>
        </authorList>
    </citation>
    <scope>NUCLEOTIDE SEQUENCE [LARGE SCALE GENOMIC DNA]</scope>
    <source>
        <strain evidence="1 2">LMG 22410</strain>
    </source>
</reference>
<name>A0A1R4GFF8_9MICO</name>
<evidence type="ECO:0000313" key="1">
    <source>
        <dbReference type="EMBL" id="SJM66889.1"/>
    </source>
</evidence>
<protein>
    <submittedName>
        <fullName evidence="1">Uncharacterized protein</fullName>
    </submittedName>
</protein>
<sequence>MSAHDPKIAVLDDFEQVHEAALRISGVRLTDRDYLTVIDIANTVDRVIAKIAPMQLTPAGLRFYARCAEAYGRVLRRIDPARQEQGA</sequence>